<keyword evidence="3 4" id="KW-0443">Lipid metabolism</keyword>
<dbReference type="SUPFAM" id="SSF52151">
    <property type="entry name" value="FabD/lysophospholipase-like"/>
    <property type="match status" value="1"/>
</dbReference>
<dbReference type="GO" id="GO:0006631">
    <property type="term" value="P:fatty acid metabolic process"/>
    <property type="evidence" value="ECO:0007669"/>
    <property type="project" value="TreeGrafter"/>
</dbReference>
<sequence>MPSSFNNKRKRFASTKGWVQGLMKMESNHQELLAKYESKVMNAAMNGNEMEEGEPINLFIIDGGGMRGYATLPIISAIQESFLPPGRDFIDQFDLIGGTSVGGICSLLFSHHKGEGETTSDMLLMGRDVIDDLREKVFGNISLANLCFCRHTLIDKDNEIISVLKDAYNVPLKSRSLPAMAVIASVKKNDEGDYFDDNDTPSSGQDDDNLKTIQNREFEPFIARTFEYPEQNQDKEPLAKSSSNMMLYEGCAATSAVPVLVDRVRIEVDDQHRIFADGMMFQNCPMSLCIDEAQRLYPNRPIGVIVSLGFTNDEDELIQKTIESTRLRHPNLHFQRIVPSHITEDFSAAETGLKAIAKMEARVLDWMINDADMKDETRVTMEKLCSTAPRGYGQKPTLRSSVRFDSLTINKIFMRRSVIRDKAIQNQQRLRKSSALSSSGKRSFGLSFLREVDEEFDC</sequence>
<feature type="short sequence motif" description="GXGXXG" evidence="4">
    <location>
        <begin position="63"/>
        <end position="68"/>
    </location>
</feature>
<keyword evidence="2 4" id="KW-0442">Lipid degradation</keyword>
<evidence type="ECO:0000256" key="4">
    <source>
        <dbReference type="PROSITE-ProRule" id="PRU01161"/>
    </source>
</evidence>
<comment type="caution">
    <text evidence="4">Lacks conserved residue(s) required for the propagation of feature annotation.</text>
</comment>
<name>A0AAD3CPK4_9STRA</name>
<feature type="active site" description="Nucleophile" evidence="4">
    <location>
        <position position="100"/>
    </location>
</feature>
<dbReference type="Proteomes" id="UP001054902">
    <property type="component" value="Unassembled WGS sequence"/>
</dbReference>
<evidence type="ECO:0000313" key="6">
    <source>
        <dbReference type="EMBL" id="GFH49808.1"/>
    </source>
</evidence>
<dbReference type="InterPro" id="IPR016035">
    <property type="entry name" value="Acyl_Trfase/lysoPLipase"/>
</dbReference>
<dbReference type="Gene3D" id="3.40.1090.10">
    <property type="entry name" value="Cytosolic phospholipase A2 catalytic domain"/>
    <property type="match status" value="1"/>
</dbReference>
<comment type="caution">
    <text evidence="6">The sequence shown here is derived from an EMBL/GenBank/DDBJ whole genome shotgun (WGS) entry which is preliminary data.</text>
</comment>
<evidence type="ECO:0000313" key="7">
    <source>
        <dbReference type="Proteomes" id="UP001054902"/>
    </source>
</evidence>
<organism evidence="6 7">
    <name type="scientific">Chaetoceros tenuissimus</name>
    <dbReference type="NCBI Taxonomy" id="426638"/>
    <lineage>
        <taxon>Eukaryota</taxon>
        <taxon>Sar</taxon>
        <taxon>Stramenopiles</taxon>
        <taxon>Ochrophyta</taxon>
        <taxon>Bacillariophyta</taxon>
        <taxon>Coscinodiscophyceae</taxon>
        <taxon>Chaetocerotophycidae</taxon>
        <taxon>Chaetocerotales</taxon>
        <taxon>Chaetocerotaceae</taxon>
        <taxon>Chaetoceros</taxon>
    </lineage>
</organism>
<evidence type="ECO:0000256" key="2">
    <source>
        <dbReference type="ARBA" id="ARBA00022963"/>
    </source>
</evidence>
<feature type="domain" description="PNPLA" evidence="5">
    <location>
        <begin position="59"/>
        <end position="290"/>
    </location>
</feature>
<dbReference type="PANTHER" id="PTHR24185:SF1">
    <property type="entry name" value="CALCIUM-INDEPENDENT PHOSPHOLIPASE A2-GAMMA"/>
    <property type="match status" value="1"/>
</dbReference>
<dbReference type="GO" id="GO:0004620">
    <property type="term" value="F:phospholipase activity"/>
    <property type="evidence" value="ECO:0007669"/>
    <property type="project" value="TreeGrafter"/>
</dbReference>
<dbReference type="InterPro" id="IPR002641">
    <property type="entry name" value="PNPLA_dom"/>
</dbReference>
<evidence type="ECO:0000259" key="5">
    <source>
        <dbReference type="PROSITE" id="PS51635"/>
    </source>
</evidence>
<dbReference type="PROSITE" id="PS51635">
    <property type="entry name" value="PNPLA"/>
    <property type="match status" value="1"/>
</dbReference>
<gene>
    <name evidence="6" type="ORF">CTEN210_06284</name>
</gene>
<protein>
    <recommendedName>
        <fullName evidence="5">PNPLA domain-containing protein</fullName>
    </recommendedName>
</protein>
<dbReference type="Pfam" id="PF01734">
    <property type="entry name" value="Patatin"/>
    <property type="match status" value="1"/>
</dbReference>
<dbReference type="PANTHER" id="PTHR24185">
    <property type="entry name" value="CALCIUM-INDEPENDENT PHOSPHOLIPASE A2-GAMMA"/>
    <property type="match status" value="1"/>
</dbReference>
<reference evidence="6 7" key="1">
    <citation type="journal article" date="2021" name="Sci. Rep.">
        <title>The genome of the diatom Chaetoceros tenuissimus carries an ancient integrated fragment of an extant virus.</title>
        <authorList>
            <person name="Hongo Y."/>
            <person name="Kimura K."/>
            <person name="Takaki Y."/>
            <person name="Yoshida Y."/>
            <person name="Baba S."/>
            <person name="Kobayashi G."/>
            <person name="Nagasaki K."/>
            <person name="Hano T."/>
            <person name="Tomaru Y."/>
        </authorList>
    </citation>
    <scope>NUCLEOTIDE SEQUENCE [LARGE SCALE GENOMIC DNA]</scope>
    <source>
        <strain evidence="6 7">NIES-3715</strain>
    </source>
</reference>
<dbReference type="AlphaFoldDB" id="A0AAD3CPK4"/>
<dbReference type="GO" id="GO:0016020">
    <property type="term" value="C:membrane"/>
    <property type="evidence" value="ECO:0007669"/>
    <property type="project" value="TreeGrafter"/>
</dbReference>
<dbReference type="EMBL" id="BLLK01000038">
    <property type="protein sequence ID" value="GFH49808.1"/>
    <property type="molecule type" value="Genomic_DNA"/>
</dbReference>
<evidence type="ECO:0000256" key="1">
    <source>
        <dbReference type="ARBA" id="ARBA00022801"/>
    </source>
</evidence>
<feature type="short sequence motif" description="GXSXG" evidence="4">
    <location>
        <begin position="98"/>
        <end position="102"/>
    </location>
</feature>
<keyword evidence="1 4" id="KW-0378">Hydrolase</keyword>
<feature type="active site" description="Proton acceptor" evidence="4">
    <location>
        <position position="277"/>
    </location>
</feature>
<evidence type="ECO:0000256" key="3">
    <source>
        <dbReference type="ARBA" id="ARBA00023098"/>
    </source>
</evidence>
<proteinExistence type="predicted"/>
<keyword evidence="7" id="KW-1185">Reference proteome</keyword>
<dbReference type="GO" id="GO:0016042">
    <property type="term" value="P:lipid catabolic process"/>
    <property type="evidence" value="ECO:0007669"/>
    <property type="project" value="UniProtKB-UniRule"/>
</dbReference>
<accession>A0AAD3CPK4</accession>